<proteinExistence type="predicted"/>
<evidence type="ECO:0000313" key="1">
    <source>
        <dbReference type="EMBL" id="JAD40745.1"/>
    </source>
</evidence>
<organism evidence="1">
    <name type="scientific">Arundo donax</name>
    <name type="common">Giant reed</name>
    <name type="synonym">Donax arundinaceus</name>
    <dbReference type="NCBI Taxonomy" id="35708"/>
    <lineage>
        <taxon>Eukaryota</taxon>
        <taxon>Viridiplantae</taxon>
        <taxon>Streptophyta</taxon>
        <taxon>Embryophyta</taxon>
        <taxon>Tracheophyta</taxon>
        <taxon>Spermatophyta</taxon>
        <taxon>Magnoliopsida</taxon>
        <taxon>Liliopsida</taxon>
        <taxon>Poales</taxon>
        <taxon>Poaceae</taxon>
        <taxon>PACMAD clade</taxon>
        <taxon>Arundinoideae</taxon>
        <taxon>Arundineae</taxon>
        <taxon>Arundo</taxon>
    </lineage>
</organism>
<dbReference type="EMBL" id="GBRH01257150">
    <property type="protein sequence ID" value="JAD40745.1"/>
    <property type="molecule type" value="Transcribed_RNA"/>
</dbReference>
<accession>A0A0A8ZVG0</accession>
<reference evidence="1" key="1">
    <citation type="submission" date="2014-09" db="EMBL/GenBank/DDBJ databases">
        <authorList>
            <person name="Magalhaes I.L.F."/>
            <person name="Oliveira U."/>
            <person name="Santos F.R."/>
            <person name="Vidigal T.H.D.A."/>
            <person name="Brescovit A.D."/>
            <person name="Santos A.J."/>
        </authorList>
    </citation>
    <scope>NUCLEOTIDE SEQUENCE</scope>
    <source>
        <tissue evidence="1">Shoot tissue taken approximately 20 cm above the soil surface</tissue>
    </source>
</reference>
<name>A0A0A8ZVG0_ARUDO</name>
<reference evidence="1" key="2">
    <citation type="journal article" date="2015" name="Data Brief">
        <title>Shoot transcriptome of the giant reed, Arundo donax.</title>
        <authorList>
            <person name="Barrero R.A."/>
            <person name="Guerrero F.D."/>
            <person name="Moolhuijzen P."/>
            <person name="Goolsby J.A."/>
            <person name="Tidwell J."/>
            <person name="Bellgard S.E."/>
            <person name="Bellgard M.I."/>
        </authorList>
    </citation>
    <scope>NUCLEOTIDE SEQUENCE</scope>
    <source>
        <tissue evidence="1">Shoot tissue taken approximately 20 cm above the soil surface</tissue>
    </source>
</reference>
<dbReference type="AlphaFoldDB" id="A0A0A8ZVG0"/>
<protein>
    <submittedName>
        <fullName evidence="1">Uncharacterized protein</fullName>
    </submittedName>
</protein>
<sequence>MHNNLQFFMVKKLSKSGKIACLYDKLYVSK</sequence>